<evidence type="ECO:0000256" key="1">
    <source>
        <dbReference type="SAM" id="Phobius"/>
    </source>
</evidence>
<feature type="transmembrane region" description="Helical" evidence="1">
    <location>
        <begin position="984"/>
        <end position="1003"/>
    </location>
</feature>
<proteinExistence type="predicted"/>
<sequence length="1060" mass="114900">MSFSLSTWSIKNPIPIIVLFTILAILGLASFSNLEIDTYPNIDIPSISITIVQQGASPTELESQVSRKVEDAVAELDKVDRIISKVRDEVSLTSVAFKIGIDNNDAVNDVRNAVAQIRQDLPQDIEEPIVEKDIFYREPVITYAVTSTERSIVELSEFVDRQLLRKLLTVPGVAEADRLGGVDREIRINLDSNRLQAYGITAAEVNDQIIQFNVNLPGGRLNVGENEQNVRILGSAETVSNLRNYPIELSTGDTVDLSSLGIVEDSFADVRNSAYLGGTPAVAFSIERGTGSSIVTVEENVRQAVAELEPELPKDINLELVFTRADTIRASSRSTLEALILGSLLTIVVVGISLRDWRITLITTIALPLSIIPTFWVMKTLDYTLNTMTLSALALAVGNLVDDAICMIENIDQHLHQGKKPFKAAIDAAEEIGLAVIATTATIVAVFVPVAFMGGVPGQFFQPFGVTFAVSTVFSTLIACTVTPMLSAYWLKPTQKTLNVSIRNINKRIGQRRLNSPIGRLKPGIYIEHRKAINQPTKENSPAFQFAPYRHLLNWSLSHRNWTVVIAVIIFIASLSLSAYIPQGLSDGGDLGLSTIAVELPPGSTLQETENVLHQLGKSIKENSAVKNVLEVAGHDGQVHLGLAYVSLKDKADRDLSQRQFEQQLRPILNKIPGAKISFRSSGVGVGNKDLSLVLRGKDPDILTKVAKNAEAQMKEIPGLVDISSSVNLVKPEIAIIPDPVRAKSQGVSVSAISRTAFIATIGNINSSLAKFNLADRQIPIRVQLDSSAQKDINTIRNLQVPSNQGSLVSLKSVAHIRLASGPEEINRLDRSRQVILEANLQNIALGNALQEIRSIPALNPLPDGVTEEPVPGGDAEIMRDVFQRFSTALILGIICIYGILILLYNNFLYPLAILTALPLSVGGAFVALLITQKELGLFALIGMVLLMGLVTKNAILLVDFCLDGVRNGVPLIKSVIDAGASRLRPILMTSVSTIAGMIPIALGLGADGEVRSPMAIAVIGGFTTSTLLTLVVVPILFIFIYNWNKHLRNMASSQKQEPT</sequence>
<gene>
    <name evidence="2" type="ORF">H1P_2550009</name>
</gene>
<feature type="transmembrane region" description="Helical" evidence="1">
    <location>
        <begin position="12"/>
        <end position="31"/>
    </location>
</feature>
<dbReference type="PANTHER" id="PTHR32063:SF77">
    <property type="entry name" value="ACR FAMILY TRANSPORT PROTEIN"/>
    <property type="match status" value="1"/>
</dbReference>
<name>A0A563VS70_9CYAN</name>
<evidence type="ECO:0000313" key="2">
    <source>
        <dbReference type="EMBL" id="VEP14298.1"/>
    </source>
</evidence>
<feature type="transmembrane region" description="Helical" evidence="1">
    <location>
        <begin position="912"/>
        <end position="932"/>
    </location>
</feature>
<feature type="transmembrane region" description="Helical" evidence="1">
    <location>
        <begin position="562"/>
        <end position="581"/>
    </location>
</feature>
<keyword evidence="1" id="KW-0812">Transmembrane</keyword>
<feature type="transmembrane region" description="Helical" evidence="1">
    <location>
        <begin position="1015"/>
        <end position="1042"/>
    </location>
</feature>
<dbReference type="EMBL" id="CAACVJ010000174">
    <property type="protein sequence ID" value="VEP14298.1"/>
    <property type="molecule type" value="Genomic_DNA"/>
</dbReference>
<organism evidence="2 3">
    <name type="scientific">Hyella patelloides LEGE 07179</name>
    <dbReference type="NCBI Taxonomy" id="945734"/>
    <lineage>
        <taxon>Bacteria</taxon>
        <taxon>Bacillati</taxon>
        <taxon>Cyanobacteriota</taxon>
        <taxon>Cyanophyceae</taxon>
        <taxon>Pleurocapsales</taxon>
        <taxon>Hyellaceae</taxon>
        <taxon>Hyella</taxon>
    </lineage>
</organism>
<dbReference type="OrthoDB" id="9791035at2"/>
<dbReference type="PANTHER" id="PTHR32063">
    <property type="match status" value="1"/>
</dbReference>
<feature type="transmembrane region" description="Helical" evidence="1">
    <location>
        <begin position="432"/>
        <end position="452"/>
    </location>
</feature>
<protein>
    <submittedName>
        <fullName evidence="2">RND transporter, HAE1/HME family, permease protein</fullName>
    </submittedName>
</protein>
<reference evidence="2 3" key="1">
    <citation type="submission" date="2019-01" db="EMBL/GenBank/DDBJ databases">
        <authorList>
            <person name="Brito A."/>
        </authorList>
    </citation>
    <scope>NUCLEOTIDE SEQUENCE [LARGE SCALE GENOMIC DNA]</scope>
    <source>
        <strain evidence="2">1</strain>
    </source>
</reference>
<dbReference type="InterPro" id="IPR001036">
    <property type="entry name" value="Acrflvin-R"/>
</dbReference>
<dbReference type="Gene3D" id="3.30.2090.10">
    <property type="entry name" value="Multidrug efflux transporter AcrB TolC docking domain, DN and DC subdomains"/>
    <property type="match status" value="2"/>
</dbReference>
<feature type="transmembrane region" description="Helical" evidence="1">
    <location>
        <begin position="359"/>
        <end position="378"/>
    </location>
</feature>
<feature type="transmembrane region" description="Helical" evidence="1">
    <location>
        <begin position="334"/>
        <end position="352"/>
    </location>
</feature>
<accession>A0A563VS70</accession>
<dbReference type="Gene3D" id="3.30.70.1320">
    <property type="entry name" value="Multidrug efflux transporter AcrB pore domain like"/>
    <property type="match status" value="1"/>
</dbReference>
<feature type="transmembrane region" description="Helical" evidence="1">
    <location>
        <begin position="886"/>
        <end position="905"/>
    </location>
</feature>
<dbReference type="Pfam" id="PF00873">
    <property type="entry name" value="ACR_tran"/>
    <property type="match status" value="1"/>
</dbReference>
<keyword evidence="1" id="KW-1133">Transmembrane helix</keyword>
<dbReference type="Gene3D" id="3.30.70.1440">
    <property type="entry name" value="Multidrug efflux transporter AcrB pore domain"/>
    <property type="match status" value="1"/>
</dbReference>
<keyword evidence="1" id="KW-0472">Membrane</keyword>
<dbReference type="SUPFAM" id="SSF82693">
    <property type="entry name" value="Multidrug efflux transporter AcrB pore domain, PN1, PN2, PC1 and PC2 subdomains"/>
    <property type="match status" value="3"/>
</dbReference>
<dbReference type="AlphaFoldDB" id="A0A563VS70"/>
<keyword evidence="3" id="KW-1185">Reference proteome</keyword>
<feature type="transmembrane region" description="Helical" evidence="1">
    <location>
        <begin position="464"/>
        <end position="491"/>
    </location>
</feature>
<dbReference type="Gene3D" id="1.20.1640.10">
    <property type="entry name" value="Multidrug efflux transporter AcrB transmembrane domain"/>
    <property type="match status" value="2"/>
</dbReference>
<dbReference type="SUPFAM" id="SSF82714">
    <property type="entry name" value="Multidrug efflux transporter AcrB TolC docking domain, DN and DC subdomains"/>
    <property type="match status" value="2"/>
</dbReference>
<dbReference type="PRINTS" id="PR00702">
    <property type="entry name" value="ACRIFLAVINRP"/>
</dbReference>
<dbReference type="SUPFAM" id="SSF82866">
    <property type="entry name" value="Multidrug efflux transporter AcrB transmembrane domain"/>
    <property type="match status" value="2"/>
</dbReference>
<dbReference type="GO" id="GO:0005886">
    <property type="term" value="C:plasma membrane"/>
    <property type="evidence" value="ECO:0007669"/>
    <property type="project" value="TreeGrafter"/>
</dbReference>
<dbReference type="RefSeq" id="WP_144872796.1">
    <property type="nucleotide sequence ID" value="NZ_LR213998.1"/>
</dbReference>
<evidence type="ECO:0000313" key="3">
    <source>
        <dbReference type="Proteomes" id="UP000320055"/>
    </source>
</evidence>
<dbReference type="InterPro" id="IPR027463">
    <property type="entry name" value="AcrB_DN_DC_subdom"/>
</dbReference>
<dbReference type="Proteomes" id="UP000320055">
    <property type="component" value="Unassembled WGS sequence"/>
</dbReference>
<dbReference type="GO" id="GO:0042910">
    <property type="term" value="F:xenobiotic transmembrane transporter activity"/>
    <property type="evidence" value="ECO:0007669"/>
    <property type="project" value="TreeGrafter"/>
</dbReference>
<feature type="transmembrane region" description="Helical" evidence="1">
    <location>
        <begin position="938"/>
        <end position="963"/>
    </location>
</feature>
<dbReference type="Gene3D" id="3.30.70.1430">
    <property type="entry name" value="Multidrug efflux transporter AcrB pore domain"/>
    <property type="match status" value="2"/>
</dbReference>